<dbReference type="RefSeq" id="WP_133260646.1">
    <property type="nucleotide sequence ID" value="NZ_SJCY01000001.1"/>
</dbReference>
<dbReference type="EMBL" id="SJCY01000001">
    <property type="protein sequence ID" value="TDG37557.1"/>
    <property type="molecule type" value="Genomic_DNA"/>
</dbReference>
<dbReference type="AlphaFoldDB" id="A0A4R5MP19"/>
<dbReference type="SUPFAM" id="SSF51445">
    <property type="entry name" value="(Trans)glycosidases"/>
    <property type="match status" value="1"/>
</dbReference>
<dbReference type="Pfam" id="PF01183">
    <property type="entry name" value="Glyco_hydro_25"/>
    <property type="match status" value="1"/>
</dbReference>
<sequence>MTTKIIDVSSHNGIIDWKKVANYGVSDVIIRLSLGYGDKDVMARRYAIEASEAGLNVSYYHLAFPDTREGTISVDATQEANYFTSLFQEGKMPTPKWLAVDLEQMNNGWDTPLNKTEYLSWVKIFIRQVYSNTGLICFIYSNQPYLDAHLPADHGLGSIPLWIANYNNVSSPRLPKGWSQYFLWQYAETGAVKGIKGHVDLNIVRRKDN</sequence>
<name>A0A4R5MP19_9SPHI</name>
<proteinExistence type="inferred from homology"/>
<evidence type="ECO:0008006" key="4">
    <source>
        <dbReference type="Google" id="ProtNLM"/>
    </source>
</evidence>
<organism evidence="2 3">
    <name type="scientific">Pedobacter changchengzhani</name>
    <dbReference type="NCBI Taxonomy" id="2529274"/>
    <lineage>
        <taxon>Bacteria</taxon>
        <taxon>Pseudomonadati</taxon>
        <taxon>Bacteroidota</taxon>
        <taxon>Sphingobacteriia</taxon>
        <taxon>Sphingobacteriales</taxon>
        <taxon>Sphingobacteriaceae</taxon>
        <taxon>Pedobacter</taxon>
    </lineage>
</organism>
<dbReference type="CDD" id="cd00599">
    <property type="entry name" value="GH25_muramidase"/>
    <property type="match status" value="1"/>
</dbReference>
<protein>
    <recommendedName>
        <fullName evidence="4">Lysozyme</fullName>
    </recommendedName>
</protein>
<dbReference type="InterPro" id="IPR002053">
    <property type="entry name" value="Glyco_hydro_25"/>
</dbReference>
<dbReference type="GO" id="GO:0016998">
    <property type="term" value="P:cell wall macromolecule catabolic process"/>
    <property type="evidence" value="ECO:0007669"/>
    <property type="project" value="InterPro"/>
</dbReference>
<keyword evidence="3" id="KW-1185">Reference proteome</keyword>
<comment type="caution">
    <text evidence="2">The sequence shown here is derived from an EMBL/GenBank/DDBJ whole genome shotgun (WGS) entry which is preliminary data.</text>
</comment>
<gene>
    <name evidence="2" type="ORF">EZJ43_00225</name>
</gene>
<dbReference type="OrthoDB" id="9812621at2"/>
<evidence type="ECO:0000313" key="2">
    <source>
        <dbReference type="EMBL" id="TDG37557.1"/>
    </source>
</evidence>
<dbReference type="PANTHER" id="PTHR34135">
    <property type="entry name" value="LYSOZYME"/>
    <property type="match status" value="1"/>
</dbReference>
<evidence type="ECO:0000256" key="1">
    <source>
        <dbReference type="ARBA" id="ARBA00010646"/>
    </source>
</evidence>
<comment type="similarity">
    <text evidence="1">Belongs to the glycosyl hydrolase 25 family.</text>
</comment>
<dbReference type="GO" id="GO:0009253">
    <property type="term" value="P:peptidoglycan catabolic process"/>
    <property type="evidence" value="ECO:0007669"/>
    <property type="project" value="InterPro"/>
</dbReference>
<dbReference type="PANTHER" id="PTHR34135:SF2">
    <property type="entry name" value="LYSOZYME"/>
    <property type="match status" value="1"/>
</dbReference>
<dbReference type="Gene3D" id="3.20.20.80">
    <property type="entry name" value="Glycosidases"/>
    <property type="match status" value="1"/>
</dbReference>
<dbReference type="GO" id="GO:0003796">
    <property type="term" value="F:lysozyme activity"/>
    <property type="evidence" value="ECO:0007669"/>
    <property type="project" value="InterPro"/>
</dbReference>
<evidence type="ECO:0000313" key="3">
    <source>
        <dbReference type="Proteomes" id="UP000295668"/>
    </source>
</evidence>
<dbReference type="PROSITE" id="PS51904">
    <property type="entry name" value="GLYCOSYL_HYDROL_F25_2"/>
    <property type="match status" value="1"/>
</dbReference>
<dbReference type="InterPro" id="IPR017853">
    <property type="entry name" value="GH"/>
</dbReference>
<dbReference type="GO" id="GO:0016052">
    <property type="term" value="P:carbohydrate catabolic process"/>
    <property type="evidence" value="ECO:0007669"/>
    <property type="project" value="TreeGrafter"/>
</dbReference>
<accession>A0A4R5MP19</accession>
<reference evidence="2 3" key="1">
    <citation type="submission" date="2019-02" db="EMBL/GenBank/DDBJ databases">
        <title>Pedobacter sp. nov., a novel speices isolated from soil of pinguins habitat in Antarcitica.</title>
        <authorList>
            <person name="He R.-H."/>
        </authorList>
    </citation>
    <scope>NUCLEOTIDE SEQUENCE [LARGE SCALE GENOMIC DNA]</scope>
    <source>
        <strain evidence="2 3">E01020</strain>
    </source>
</reference>
<dbReference type="Proteomes" id="UP000295668">
    <property type="component" value="Unassembled WGS sequence"/>
</dbReference>